<dbReference type="NCBIfam" id="TIGR02426">
    <property type="entry name" value="protocat_pcaB"/>
    <property type="match status" value="1"/>
</dbReference>
<evidence type="ECO:0000313" key="5">
    <source>
        <dbReference type="Proteomes" id="UP001238805"/>
    </source>
</evidence>
<dbReference type="RefSeq" id="WP_284874969.1">
    <property type="nucleotide sequence ID" value="NZ_CP126970.1"/>
</dbReference>
<comment type="similarity">
    <text evidence="2">Belongs to the class-II fumarase/aspartase family.</text>
</comment>
<evidence type="ECO:0000259" key="3">
    <source>
        <dbReference type="Pfam" id="PF00206"/>
    </source>
</evidence>
<name>A0ABY8VLB8_9CORY</name>
<dbReference type="PANTHER" id="PTHR43172:SF2">
    <property type="entry name" value="ADENYLOSUCCINATE LYASE C-TERMINAL DOMAIN-CONTAINING PROTEIN"/>
    <property type="match status" value="1"/>
</dbReference>
<reference evidence="4 5" key="1">
    <citation type="submission" date="2023-05" db="EMBL/GenBank/DDBJ databases">
        <title>Corynebacterium suedekumii sp. nov. and Corynebacterium breve sp. nov. isolated from raw cow's milk.</title>
        <authorList>
            <person name="Baer M.K."/>
            <person name="Mehl L."/>
            <person name="Hellmuth R."/>
            <person name="Marke G."/>
            <person name="Lipski A."/>
        </authorList>
    </citation>
    <scope>NUCLEOTIDE SEQUENCE [LARGE SCALE GENOMIC DNA]</scope>
    <source>
        <strain evidence="4 5">LM112</strain>
    </source>
</reference>
<evidence type="ECO:0000313" key="4">
    <source>
        <dbReference type="EMBL" id="WIM70379.1"/>
    </source>
</evidence>
<keyword evidence="4" id="KW-0413">Isomerase</keyword>
<dbReference type="InterPro" id="IPR022761">
    <property type="entry name" value="Fumarate_lyase_N"/>
</dbReference>
<dbReference type="GO" id="GO:0047472">
    <property type="term" value="F:3-carboxy-cis,cis-muconate cycloisomerase activity"/>
    <property type="evidence" value="ECO:0007669"/>
    <property type="project" value="UniProtKB-EC"/>
</dbReference>
<feature type="domain" description="Fumarate lyase N-terminal" evidence="3">
    <location>
        <begin position="38"/>
        <end position="297"/>
    </location>
</feature>
<dbReference type="Proteomes" id="UP001238805">
    <property type="component" value="Chromosome"/>
</dbReference>
<evidence type="ECO:0000256" key="2">
    <source>
        <dbReference type="ARBA" id="ARBA00034772"/>
    </source>
</evidence>
<dbReference type="InterPro" id="IPR012789">
    <property type="entry name" value="Protocat_PcaB-like"/>
</dbReference>
<evidence type="ECO:0000256" key="1">
    <source>
        <dbReference type="ARBA" id="ARBA00023239"/>
    </source>
</evidence>
<dbReference type="EMBL" id="CP126970">
    <property type="protein sequence ID" value="WIM70379.1"/>
    <property type="molecule type" value="Genomic_DNA"/>
</dbReference>
<dbReference type="InterPro" id="IPR000362">
    <property type="entry name" value="Fumarate_lyase_fam"/>
</dbReference>
<organism evidence="4 5">
    <name type="scientific">Corynebacterium suedekumii</name>
    <dbReference type="NCBI Taxonomy" id="3049801"/>
    <lineage>
        <taxon>Bacteria</taxon>
        <taxon>Bacillati</taxon>
        <taxon>Actinomycetota</taxon>
        <taxon>Actinomycetes</taxon>
        <taxon>Mycobacteriales</taxon>
        <taxon>Corynebacteriaceae</taxon>
        <taxon>Corynebacterium</taxon>
    </lineage>
</organism>
<dbReference type="PRINTS" id="PR00149">
    <property type="entry name" value="FUMRATELYASE"/>
</dbReference>
<sequence length="379" mass="39357">MSEQPDLARTLYSDHAGGATDAHVHLSDRAFLDAICEFERALADAAEATGHITPEAAEAARTAIDDYSCDVAAIGSASAAGGNPTIPMVAELKAATRDAAGIHVGATSQDAIDTALVLCTRRAVAALDDELRDVEKLLNDLARTHRDTPVMGRTLGQQALPTTFGVIAAGWLEGVHAPADQLRRTAAALPVQYAGATGNLAATHPRGIEIHDRLAADLGLAERPLVWHTNRQPLVAVGLAAAQLAGAVRKIAGDITASSATEIAELSEASPGGSSSMPHKANPAAAVACDGYARRTPGLAATLLDALDCRWQRGTGSWHAEWQTLRDLLAATASAVSRIHASLDGLRVHTDTMASRVSEPTTGHAGDITDITLEGIDDE</sequence>
<protein>
    <submittedName>
        <fullName evidence="4">3-carboxy-cis,cis-muconate cycloisomerase</fullName>
        <ecNumber evidence="4">5.5.1.2</ecNumber>
    </submittedName>
</protein>
<dbReference type="PANTHER" id="PTHR43172">
    <property type="entry name" value="ADENYLOSUCCINATE LYASE"/>
    <property type="match status" value="1"/>
</dbReference>
<dbReference type="PROSITE" id="PS00163">
    <property type="entry name" value="FUMARATE_LYASES"/>
    <property type="match status" value="1"/>
</dbReference>
<dbReference type="Pfam" id="PF00206">
    <property type="entry name" value="Lyase_1"/>
    <property type="match status" value="1"/>
</dbReference>
<dbReference type="InterPro" id="IPR008948">
    <property type="entry name" value="L-Aspartase-like"/>
</dbReference>
<dbReference type="InterPro" id="IPR020557">
    <property type="entry name" value="Fumarate_lyase_CS"/>
</dbReference>
<dbReference type="EC" id="5.5.1.2" evidence="4"/>
<keyword evidence="1" id="KW-0456">Lyase</keyword>
<gene>
    <name evidence="4" type="primary">pcaB</name>
    <name evidence="4" type="ORF">QP029_00425</name>
</gene>
<accession>A0ABY8VLB8</accession>
<dbReference type="Gene3D" id="1.20.200.10">
    <property type="entry name" value="Fumarase/aspartase (Central domain)"/>
    <property type="match status" value="1"/>
</dbReference>
<dbReference type="SUPFAM" id="SSF48557">
    <property type="entry name" value="L-aspartase-like"/>
    <property type="match status" value="1"/>
</dbReference>
<keyword evidence="5" id="KW-1185">Reference proteome</keyword>
<proteinExistence type="inferred from homology"/>